<keyword evidence="11" id="KW-1185">Reference proteome</keyword>
<proteinExistence type="predicted"/>
<dbReference type="InterPro" id="IPR003582">
    <property type="entry name" value="ShKT_dom"/>
</dbReference>
<evidence type="ECO:0000256" key="3">
    <source>
        <dbReference type="ARBA" id="ARBA00022801"/>
    </source>
</evidence>
<dbReference type="InterPro" id="IPR001314">
    <property type="entry name" value="Peptidase_S1A"/>
</dbReference>
<dbReference type="PROSITE" id="PS00134">
    <property type="entry name" value="TRYPSIN_HIS"/>
    <property type="match status" value="1"/>
</dbReference>
<dbReference type="InterPro" id="IPR018114">
    <property type="entry name" value="TRYPSIN_HIS"/>
</dbReference>
<dbReference type="Proteomes" id="UP001249851">
    <property type="component" value="Unassembled WGS sequence"/>
</dbReference>
<organism evidence="10 11">
    <name type="scientific">Acropora cervicornis</name>
    <name type="common">Staghorn coral</name>
    <dbReference type="NCBI Taxonomy" id="6130"/>
    <lineage>
        <taxon>Eukaryota</taxon>
        <taxon>Metazoa</taxon>
        <taxon>Cnidaria</taxon>
        <taxon>Anthozoa</taxon>
        <taxon>Hexacorallia</taxon>
        <taxon>Scleractinia</taxon>
        <taxon>Astrocoeniina</taxon>
        <taxon>Acroporidae</taxon>
        <taxon>Acropora</taxon>
    </lineage>
</organism>
<evidence type="ECO:0000259" key="9">
    <source>
        <dbReference type="PROSITE" id="PS51670"/>
    </source>
</evidence>
<dbReference type="InterPro" id="IPR043504">
    <property type="entry name" value="Peptidase_S1_PA_chymotrypsin"/>
</dbReference>
<dbReference type="PRINTS" id="PR00722">
    <property type="entry name" value="CHYMOTRYPSIN"/>
</dbReference>
<evidence type="ECO:0000256" key="2">
    <source>
        <dbReference type="ARBA" id="ARBA00022670"/>
    </source>
</evidence>
<protein>
    <submittedName>
        <fullName evidence="10">Chymotrypsin-C</fullName>
    </submittedName>
</protein>
<dbReference type="InterPro" id="IPR001254">
    <property type="entry name" value="Trypsin_dom"/>
</dbReference>
<dbReference type="PANTHER" id="PTHR24250">
    <property type="entry name" value="CHYMOTRYPSIN-RELATED"/>
    <property type="match status" value="1"/>
</dbReference>
<keyword evidence="3 7" id="KW-0378">Hydrolase</keyword>
<keyword evidence="2 7" id="KW-0645">Protease</keyword>
<evidence type="ECO:0000256" key="7">
    <source>
        <dbReference type="RuleBase" id="RU363034"/>
    </source>
</evidence>
<evidence type="ECO:0000259" key="8">
    <source>
        <dbReference type="PROSITE" id="PS50240"/>
    </source>
</evidence>
<keyword evidence="5" id="KW-1015">Disulfide bond</keyword>
<dbReference type="GO" id="GO:0004252">
    <property type="term" value="F:serine-type endopeptidase activity"/>
    <property type="evidence" value="ECO:0007669"/>
    <property type="project" value="InterPro"/>
</dbReference>
<evidence type="ECO:0000256" key="4">
    <source>
        <dbReference type="ARBA" id="ARBA00022825"/>
    </source>
</evidence>
<dbReference type="PANTHER" id="PTHR24250:SF27">
    <property type="entry name" value="ELASTASE 2 LIKE"/>
    <property type="match status" value="1"/>
</dbReference>
<dbReference type="GO" id="GO:0090729">
    <property type="term" value="F:toxin activity"/>
    <property type="evidence" value="ECO:0007669"/>
    <property type="project" value="UniProtKB-KW"/>
</dbReference>
<feature type="domain" description="ShKT" evidence="9">
    <location>
        <begin position="259"/>
        <end position="292"/>
    </location>
</feature>
<evidence type="ECO:0000256" key="6">
    <source>
        <dbReference type="PROSITE-ProRule" id="PRU01005"/>
    </source>
</evidence>
<evidence type="ECO:0000256" key="5">
    <source>
        <dbReference type="ARBA" id="ARBA00023157"/>
    </source>
</evidence>
<accession>A0AAD9Q0X3</accession>
<gene>
    <name evidence="10" type="ORF">P5673_026167</name>
</gene>
<dbReference type="SUPFAM" id="SSF50494">
    <property type="entry name" value="Trypsin-like serine proteases"/>
    <property type="match status" value="1"/>
</dbReference>
<dbReference type="Pfam" id="PF00089">
    <property type="entry name" value="Trypsin"/>
    <property type="match status" value="1"/>
</dbReference>
<dbReference type="InterPro" id="IPR009003">
    <property type="entry name" value="Peptidase_S1_PA"/>
</dbReference>
<sequence>MTESGVSKEDLRKRVVNGKDATPHSWPWMVSLRYNGRHICGGSLIKGNWVVTAAHCVARNPSIGDYTVVVGAHNRTGTTRFQRSYSLKKIVVHKQYNRTHLRNDIAVLQLGKSIDGSLHVNVVCLPKAGDRVKPGKKRYITGWGRTVGGGNAAITLQEAVLAVSDIHSCSKINGRLIAVDNKTMLCAGGEGIAGGCQGDSGGSFVCKEHGRYVLRGIVSWGHENCRTDHFTVFARVSNFIDWINDKTSGDQYTTTTTPCQDKLQFPWCLRMRHFCSLLSWVRVRCKASCKSC</sequence>
<keyword evidence="4 7" id="KW-0720">Serine protease</keyword>
<dbReference type="PROSITE" id="PS00135">
    <property type="entry name" value="TRYPSIN_SER"/>
    <property type="match status" value="1"/>
</dbReference>
<dbReference type="InterPro" id="IPR033116">
    <property type="entry name" value="TRYPSIN_SER"/>
</dbReference>
<evidence type="ECO:0000313" key="11">
    <source>
        <dbReference type="Proteomes" id="UP001249851"/>
    </source>
</evidence>
<dbReference type="Gene3D" id="2.40.10.10">
    <property type="entry name" value="Trypsin-like serine proteases"/>
    <property type="match status" value="1"/>
</dbReference>
<dbReference type="AlphaFoldDB" id="A0AAD9Q0X3"/>
<dbReference type="FunFam" id="2.40.10.10:FF:000003">
    <property type="entry name" value="Transmembrane serine protease 3"/>
    <property type="match status" value="1"/>
</dbReference>
<evidence type="ECO:0000313" key="10">
    <source>
        <dbReference type="EMBL" id="KAK2552735.1"/>
    </source>
</evidence>
<evidence type="ECO:0000256" key="1">
    <source>
        <dbReference type="ARBA" id="ARBA00022656"/>
    </source>
</evidence>
<reference evidence="10" key="2">
    <citation type="journal article" date="2023" name="Science">
        <title>Genomic signatures of disease resistance in endangered staghorn corals.</title>
        <authorList>
            <person name="Vollmer S.V."/>
            <person name="Selwyn J.D."/>
            <person name="Despard B.A."/>
            <person name="Roesel C.L."/>
        </authorList>
    </citation>
    <scope>NUCLEOTIDE SEQUENCE</scope>
    <source>
        <strain evidence="10">K2</strain>
    </source>
</reference>
<dbReference type="CDD" id="cd00190">
    <property type="entry name" value="Tryp_SPc"/>
    <property type="match status" value="1"/>
</dbReference>
<dbReference type="PROSITE" id="PS50240">
    <property type="entry name" value="TRYPSIN_DOM"/>
    <property type="match status" value="1"/>
</dbReference>
<name>A0AAD9Q0X3_ACRCE</name>
<dbReference type="PROSITE" id="PS51670">
    <property type="entry name" value="SHKT"/>
    <property type="match status" value="1"/>
</dbReference>
<keyword evidence="1" id="KW-0800">Toxin</keyword>
<comment type="caution">
    <text evidence="6">Lacks conserved residue(s) required for the propagation of feature annotation.</text>
</comment>
<dbReference type="EMBL" id="JARQWQ010000084">
    <property type="protein sequence ID" value="KAK2552735.1"/>
    <property type="molecule type" value="Genomic_DNA"/>
</dbReference>
<dbReference type="SMART" id="SM00020">
    <property type="entry name" value="Tryp_SPc"/>
    <property type="match status" value="1"/>
</dbReference>
<dbReference type="GO" id="GO:0006508">
    <property type="term" value="P:proteolysis"/>
    <property type="evidence" value="ECO:0007669"/>
    <property type="project" value="UniProtKB-KW"/>
</dbReference>
<comment type="caution">
    <text evidence="10">The sequence shown here is derived from an EMBL/GenBank/DDBJ whole genome shotgun (WGS) entry which is preliminary data.</text>
</comment>
<feature type="domain" description="Peptidase S1" evidence="8">
    <location>
        <begin position="15"/>
        <end position="248"/>
    </location>
</feature>
<reference evidence="10" key="1">
    <citation type="journal article" date="2023" name="G3 (Bethesda)">
        <title>Whole genome assembly and annotation of the endangered Caribbean coral Acropora cervicornis.</title>
        <authorList>
            <person name="Selwyn J.D."/>
            <person name="Vollmer S.V."/>
        </authorList>
    </citation>
    <scope>NUCLEOTIDE SEQUENCE</scope>
    <source>
        <strain evidence="10">K2</strain>
    </source>
</reference>